<comment type="similarity">
    <text evidence="13">Belongs to the LpxK family.</text>
</comment>
<dbReference type="RefSeq" id="WP_151666467.1">
    <property type="nucleotide sequence ID" value="NZ_WBVO01000001.1"/>
</dbReference>
<dbReference type="NCBIfam" id="TIGR00682">
    <property type="entry name" value="lpxK"/>
    <property type="match status" value="1"/>
</dbReference>
<dbReference type="HAMAP" id="MF_00409">
    <property type="entry name" value="LpxK"/>
    <property type="match status" value="1"/>
</dbReference>
<proteinExistence type="inferred from homology"/>
<dbReference type="Proteomes" id="UP000468650">
    <property type="component" value="Unassembled WGS sequence"/>
</dbReference>
<accession>A0A6N6RMS7</accession>
<evidence type="ECO:0000256" key="11">
    <source>
        <dbReference type="ARBA" id="ARBA00023098"/>
    </source>
</evidence>
<evidence type="ECO:0000256" key="6">
    <source>
        <dbReference type="ARBA" id="ARBA00022556"/>
    </source>
</evidence>
<keyword evidence="9 13" id="KW-0418">Kinase</keyword>
<evidence type="ECO:0000256" key="9">
    <source>
        <dbReference type="ARBA" id="ARBA00022777"/>
    </source>
</evidence>
<keyword evidence="7 13" id="KW-0808">Transferase</keyword>
<protein>
    <recommendedName>
        <fullName evidence="4 13">Tetraacyldisaccharide 4'-kinase</fullName>
        <ecNumber evidence="3 13">2.7.1.130</ecNumber>
    </recommendedName>
    <alternativeName>
        <fullName evidence="12 13">Lipid A 4'-kinase</fullName>
    </alternativeName>
</protein>
<evidence type="ECO:0000313" key="14">
    <source>
        <dbReference type="EMBL" id="KAB2814890.1"/>
    </source>
</evidence>
<evidence type="ECO:0000256" key="3">
    <source>
        <dbReference type="ARBA" id="ARBA00012071"/>
    </source>
</evidence>
<evidence type="ECO:0000256" key="12">
    <source>
        <dbReference type="ARBA" id="ARBA00029757"/>
    </source>
</evidence>
<organism evidence="14 15">
    <name type="scientific">Phaeocystidibacter luteus</name>
    <dbReference type="NCBI Taxonomy" id="911197"/>
    <lineage>
        <taxon>Bacteria</taxon>
        <taxon>Pseudomonadati</taxon>
        <taxon>Bacteroidota</taxon>
        <taxon>Flavobacteriia</taxon>
        <taxon>Flavobacteriales</taxon>
        <taxon>Phaeocystidibacteraceae</taxon>
        <taxon>Phaeocystidibacter</taxon>
    </lineage>
</organism>
<name>A0A6N6RMS7_9FLAO</name>
<dbReference type="SUPFAM" id="SSF52540">
    <property type="entry name" value="P-loop containing nucleoside triphosphate hydrolases"/>
    <property type="match status" value="1"/>
</dbReference>
<keyword evidence="11 13" id="KW-0443">Lipid metabolism</keyword>
<keyword evidence="10 13" id="KW-0067">ATP-binding</keyword>
<dbReference type="UniPathway" id="UPA00359">
    <property type="reaction ID" value="UER00482"/>
</dbReference>
<comment type="pathway">
    <text evidence="2 13">Glycolipid biosynthesis; lipid IV(A) biosynthesis; lipid IV(A) from (3R)-3-hydroxytetradecanoyl-[acyl-carrier-protein] and UDP-N-acetyl-alpha-D-glucosamine: step 6/6.</text>
</comment>
<dbReference type="InterPro" id="IPR027417">
    <property type="entry name" value="P-loop_NTPase"/>
</dbReference>
<dbReference type="AlphaFoldDB" id="A0A6N6RMS7"/>
<evidence type="ECO:0000256" key="4">
    <source>
        <dbReference type="ARBA" id="ARBA00016436"/>
    </source>
</evidence>
<keyword evidence="6 13" id="KW-0441">Lipid A biosynthesis</keyword>
<gene>
    <name evidence="13 14" type="primary">lpxK</name>
    <name evidence="14" type="ORF">F8C67_03830</name>
</gene>
<dbReference type="Pfam" id="PF02606">
    <property type="entry name" value="LpxK"/>
    <property type="match status" value="1"/>
</dbReference>
<evidence type="ECO:0000256" key="10">
    <source>
        <dbReference type="ARBA" id="ARBA00022840"/>
    </source>
</evidence>
<keyword evidence="15" id="KW-1185">Reference proteome</keyword>
<evidence type="ECO:0000256" key="13">
    <source>
        <dbReference type="HAMAP-Rule" id="MF_00409"/>
    </source>
</evidence>
<dbReference type="PANTHER" id="PTHR42724:SF1">
    <property type="entry name" value="TETRAACYLDISACCHARIDE 4'-KINASE, MITOCHONDRIAL-RELATED"/>
    <property type="match status" value="1"/>
</dbReference>
<evidence type="ECO:0000256" key="5">
    <source>
        <dbReference type="ARBA" id="ARBA00022516"/>
    </source>
</evidence>
<keyword evidence="8 13" id="KW-0547">Nucleotide-binding</keyword>
<dbReference type="EMBL" id="WBVO01000001">
    <property type="protein sequence ID" value="KAB2814890.1"/>
    <property type="molecule type" value="Genomic_DNA"/>
</dbReference>
<dbReference type="PANTHER" id="PTHR42724">
    <property type="entry name" value="TETRAACYLDISACCHARIDE 4'-KINASE"/>
    <property type="match status" value="1"/>
</dbReference>
<sequence>MRRPWLLPFAPLYWIGVSIRNSLFDIGVLKQHTFDVPILCIGNLSAGGTGKTPHTEWVLNQFQDKFKIVVLSRGYGRKTKGFLEVKPNSKAQEVGDEPLQIAQRFPKVKVVVCEDRVFGIETILSSGKKPSLIVLDDAYQHRYVASGLTWLLTPYFDLYTDDFILPLGNLREDIRGADRADIITVTKCPGEPTPEERERIRNELNPTEIQTLSFSRMKYEELVDVHNKPAERPAHAVVVTGIAEPAPLLQHLRDLGTECIHIQFKDHREFTFADVQRITSACEKLTEPVIITTRKDFVRWPENEELQAIPTLVQDIAIALDGDAGIVARTIERFVTDFNSDTAS</sequence>
<comment type="function">
    <text evidence="1 13">Transfers the gamma-phosphate of ATP to the 4'-position of a tetraacyldisaccharide 1-phosphate intermediate (termed DS-1-P) to form tetraacyldisaccharide 1,4'-bis-phosphate (lipid IVA).</text>
</comment>
<evidence type="ECO:0000256" key="7">
    <source>
        <dbReference type="ARBA" id="ARBA00022679"/>
    </source>
</evidence>
<evidence type="ECO:0000256" key="8">
    <source>
        <dbReference type="ARBA" id="ARBA00022741"/>
    </source>
</evidence>
<comment type="caution">
    <text evidence="14">The sequence shown here is derived from an EMBL/GenBank/DDBJ whole genome shotgun (WGS) entry which is preliminary data.</text>
</comment>
<dbReference type="GO" id="GO:0005886">
    <property type="term" value="C:plasma membrane"/>
    <property type="evidence" value="ECO:0007669"/>
    <property type="project" value="TreeGrafter"/>
</dbReference>
<comment type="catalytic activity">
    <reaction evidence="13">
        <text>a lipid A disaccharide + ATP = a lipid IVA + ADP + H(+)</text>
        <dbReference type="Rhea" id="RHEA:67840"/>
        <dbReference type="ChEBI" id="CHEBI:15378"/>
        <dbReference type="ChEBI" id="CHEBI:30616"/>
        <dbReference type="ChEBI" id="CHEBI:176343"/>
        <dbReference type="ChEBI" id="CHEBI:176425"/>
        <dbReference type="ChEBI" id="CHEBI:456216"/>
        <dbReference type="EC" id="2.7.1.130"/>
    </reaction>
</comment>
<dbReference type="GO" id="GO:0009244">
    <property type="term" value="P:lipopolysaccharide core region biosynthetic process"/>
    <property type="evidence" value="ECO:0007669"/>
    <property type="project" value="TreeGrafter"/>
</dbReference>
<feature type="binding site" evidence="13">
    <location>
        <begin position="45"/>
        <end position="52"/>
    </location>
    <ligand>
        <name>ATP</name>
        <dbReference type="ChEBI" id="CHEBI:30616"/>
    </ligand>
</feature>
<evidence type="ECO:0000313" key="15">
    <source>
        <dbReference type="Proteomes" id="UP000468650"/>
    </source>
</evidence>
<dbReference type="InterPro" id="IPR003758">
    <property type="entry name" value="LpxK"/>
</dbReference>
<dbReference type="GO" id="GO:0005524">
    <property type="term" value="F:ATP binding"/>
    <property type="evidence" value="ECO:0007669"/>
    <property type="project" value="UniProtKB-UniRule"/>
</dbReference>
<evidence type="ECO:0000256" key="1">
    <source>
        <dbReference type="ARBA" id="ARBA00002274"/>
    </source>
</evidence>
<reference evidence="14 15" key="1">
    <citation type="submission" date="2019-09" db="EMBL/GenBank/DDBJ databases">
        <title>Genomes of family Cryomorphaceae.</title>
        <authorList>
            <person name="Bowman J.P."/>
        </authorList>
    </citation>
    <scope>NUCLEOTIDE SEQUENCE [LARGE SCALE GENOMIC DNA]</scope>
    <source>
        <strain evidence="14 15">LMG 25704</strain>
    </source>
</reference>
<dbReference type="GO" id="GO:0009245">
    <property type="term" value="P:lipid A biosynthetic process"/>
    <property type="evidence" value="ECO:0007669"/>
    <property type="project" value="UniProtKB-UniRule"/>
</dbReference>
<evidence type="ECO:0000256" key="2">
    <source>
        <dbReference type="ARBA" id="ARBA00004870"/>
    </source>
</evidence>
<keyword evidence="5 13" id="KW-0444">Lipid biosynthesis</keyword>
<dbReference type="OrthoDB" id="9766423at2"/>
<dbReference type="GO" id="GO:0009029">
    <property type="term" value="F:lipid-A 4'-kinase activity"/>
    <property type="evidence" value="ECO:0007669"/>
    <property type="project" value="UniProtKB-UniRule"/>
</dbReference>
<dbReference type="EC" id="2.7.1.130" evidence="3 13"/>